<evidence type="ECO:0000256" key="10">
    <source>
        <dbReference type="RuleBase" id="RU361207"/>
    </source>
</evidence>
<gene>
    <name evidence="11" type="ORF">TS85_04055</name>
</gene>
<comment type="similarity">
    <text evidence="2 10">Belongs to the disproportionating enzyme family.</text>
</comment>
<dbReference type="Pfam" id="PF02446">
    <property type="entry name" value="Glyco_hydro_77"/>
    <property type="match status" value="1"/>
</dbReference>
<evidence type="ECO:0000256" key="8">
    <source>
        <dbReference type="ARBA" id="ARBA00031423"/>
    </source>
</evidence>
<keyword evidence="7 10" id="KW-0119">Carbohydrate metabolism</keyword>
<protein>
    <recommendedName>
        <fullName evidence="4 10">4-alpha-glucanotransferase</fullName>
        <ecNumber evidence="3 10">2.4.1.25</ecNumber>
    </recommendedName>
    <alternativeName>
        <fullName evidence="8 10">Amylomaltase</fullName>
    </alternativeName>
    <alternativeName>
        <fullName evidence="9 10">Disproportionating enzyme</fullName>
    </alternativeName>
</protein>
<keyword evidence="6 10" id="KW-0808">Transferase</keyword>
<dbReference type="GO" id="GO:0005975">
    <property type="term" value="P:carbohydrate metabolic process"/>
    <property type="evidence" value="ECO:0007669"/>
    <property type="project" value="InterPro"/>
</dbReference>
<dbReference type="OrthoDB" id="9761577at2"/>
<accession>A0A7U4J6J1</accession>
<sequence length="667" mass="71093">MSALHDLAAAVGLPRDWEDAAGTAQQVSDAVLATVLARLDFPAASSAEIAESRDRLAQESDGALVTADVGRPIRLPDSIAAAARGELLLEDGTRRTVSITSSLAGPMLAPIDQPGYHRLDLGARVIELAVAPARCFGIADAVGPRRIWGPAVQIPGLRDDRGTAFGDFGTLADSARAFAAGGADAVAISPVHALFPADPGRFSPYAPSSREFLNVLLGDPALAGVAAGAEASPDLIDWEHAIPQRIQLLRRAYAMRSDSVREQVAAYRAVAGDALERHARFDALHAHFRAETGAHGWQGWPTAYQNPDSAEVARFAGEQADEVDFHVFLQWLARHSLEAAQRSAVDAGMGIGLIADLAVGMDAGGSHGWSRRDELLAGLSIGAPPDLLGPSGQNWGITGFSPHALRRTGFAPFIATLRAALESAGGIRIDHALGLRRLWVVPEGATSAEGAYLTMPMQDLFRLLALESHRARAVVIGEDLGTVPEGFRPAMDARGILGMRVLWFERDAAGSFLPARDWSADAVAMTGTHDLSTIAGWWTERDIDWNWQIERAAPTADEADDRAHRTEERAALWRACTAAGTAEGSPPAIDNPAPAVDAAVAFVGATPCTLALVPMEDIVGLVEQPNLPGTVDEHPNWRRRMPDTTEALLARTPVARRIERLNTERSQ</sequence>
<dbReference type="EC" id="2.4.1.25" evidence="3 10"/>
<evidence type="ECO:0000256" key="4">
    <source>
        <dbReference type="ARBA" id="ARBA00020295"/>
    </source>
</evidence>
<dbReference type="EMBL" id="CP010836">
    <property type="protein sequence ID" value="AJP71168.1"/>
    <property type="molecule type" value="Genomic_DNA"/>
</dbReference>
<evidence type="ECO:0000256" key="2">
    <source>
        <dbReference type="ARBA" id="ARBA00005684"/>
    </source>
</evidence>
<dbReference type="SUPFAM" id="SSF51445">
    <property type="entry name" value="(Trans)glycosidases"/>
    <property type="match status" value="1"/>
</dbReference>
<dbReference type="InterPro" id="IPR003385">
    <property type="entry name" value="Glyco_hydro_77"/>
</dbReference>
<evidence type="ECO:0000256" key="3">
    <source>
        <dbReference type="ARBA" id="ARBA00012560"/>
    </source>
</evidence>
<dbReference type="PANTHER" id="PTHR32438:SF5">
    <property type="entry name" value="4-ALPHA-GLUCANOTRANSFERASE DPE1, CHLOROPLASTIC_AMYLOPLASTIC"/>
    <property type="match status" value="1"/>
</dbReference>
<proteinExistence type="inferred from homology"/>
<dbReference type="AlphaFoldDB" id="A0A7U4J6J1"/>
<dbReference type="NCBIfam" id="TIGR00217">
    <property type="entry name" value="malQ"/>
    <property type="match status" value="1"/>
</dbReference>
<evidence type="ECO:0000256" key="1">
    <source>
        <dbReference type="ARBA" id="ARBA00000439"/>
    </source>
</evidence>
<comment type="catalytic activity">
    <reaction evidence="1 10">
        <text>Transfers a segment of a (1-&gt;4)-alpha-D-glucan to a new position in an acceptor, which may be glucose or a (1-&gt;4)-alpha-D-glucan.</text>
        <dbReference type="EC" id="2.4.1.25"/>
    </reaction>
</comment>
<reference evidence="11 12" key="2">
    <citation type="submission" date="2015-02" db="EMBL/GenBank/DDBJ databases">
        <title>The complete genome of Sphingomonas hengshuiensis sp. WHSC-8 isolated from soil of Hengshui Lake.</title>
        <authorList>
            <person name="Wei S."/>
            <person name="Guo J."/>
            <person name="Su C."/>
            <person name="Wu R."/>
            <person name="Zhang Z."/>
            <person name="Liang K."/>
            <person name="Li H."/>
            <person name="Wang T."/>
            <person name="Liu H."/>
            <person name="Zhang C."/>
            <person name="Li Z."/>
            <person name="Wang Q."/>
            <person name="Meng J."/>
        </authorList>
    </citation>
    <scope>NUCLEOTIDE SEQUENCE [LARGE SCALE GENOMIC DNA]</scope>
    <source>
        <strain evidence="11 12">WHSC-8</strain>
    </source>
</reference>
<evidence type="ECO:0000256" key="5">
    <source>
        <dbReference type="ARBA" id="ARBA00022676"/>
    </source>
</evidence>
<dbReference type="Proteomes" id="UP000032300">
    <property type="component" value="Chromosome"/>
</dbReference>
<dbReference type="KEGG" id="sphi:TS85_04055"/>
<evidence type="ECO:0000256" key="7">
    <source>
        <dbReference type="ARBA" id="ARBA00023277"/>
    </source>
</evidence>
<keyword evidence="5 10" id="KW-0328">Glycosyltransferase</keyword>
<keyword evidence="12" id="KW-1185">Reference proteome</keyword>
<dbReference type="InterPro" id="IPR017853">
    <property type="entry name" value="GH"/>
</dbReference>
<dbReference type="GO" id="GO:0004134">
    <property type="term" value="F:4-alpha-glucanotransferase activity"/>
    <property type="evidence" value="ECO:0007669"/>
    <property type="project" value="UniProtKB-EC"/>
</dbReference>
<evidence type="ECO:0000256" key="9">
    <source>
        <dbReference type="ARBA" id="ARBA00031501"/>
    </source>
</evidence>
<evidence type="ECO:0000313" key="12">
    <source>
        <dbReference type="Proteomes" id="UP000032300"/>
    </source>
</evidence>
<evidence type="ECO:0000313" key="11">
    <source>
        <dbReference type="EMBL" id="AJP71168.1"/>
    </source>
</evidence>
<dbReference type="RefSeq" id="WP_044330571.1">
    <property type="nucleotide sequence ID" value="NZ_CP010836.1"/>
</dbReference>
<organism evidence="11 12">
    <name type="scientific">Sphingomonas hengshuiensis</name>
    <dbReference type="NCBI Taxonomy" id="1609977"/>
    <lineage>
        <taxon>Bacteria</taxon>
        <taxon>Pseudomonadati</taxon>
        <taxon>Pseudomonadota</taxon>
        <taxon>Alphaproteobacteria</taxon>
        <taxon>Sphingomonadales</taxon>
        <taxon>Sphingomonadaceae</taxon>
        <taxon>Sphingomonas</taxon>
    </lineage>
</organism>
<dbReference type="PANTHER" id="PTHR32438">
    <property type="entry name" value="4-ALPHA-GLUCANOTRANSFERASE DPE1, CHLOROPLASTIC/AMYLOPLASTIC"/>
    <property type="match status" value="1"/>
</dbReference>
<evidence type="ECO:0000256" key="6">
    <source>
        <dbReference type="ARBA" id="ARBA00022679"/>
    </source>
</evidence>
<dbReference type="Gene3D" id="3.20.20.80">
    <property type="entry name" value="Glycosidases"/>
    <property type="match status" value="1"/>
</dbReference>
<name>A0A7U4J6J1_9SPHN</name>
<reference evidence="11 12" key="1">
    <citation type="journal article" date="2015" name="Int. J. Syst. Evol. Microbiol.">
        <title>Sphingomonas hengshuiensis sp. nov., isolated from lake wetland.</title>
        <authorList>
            <person name="Wei S."/>
            <person name="Wang T."/>
            <person name="Liu H."/>
            <person name="Zhang C."/>
            <person name="Guo J."/>
            <person name="Wang Q."/>
            <person name="Liang K."/>
            <person name="Zhang Z."/>
        </authorList>
    </citation>
    <scope>NUCLEOTIDE SEQUENCE [LARGE SCALE GENOMIC DNA]</scope>
    <source>
        <strain evidence="11 12">WHSC-8</strain>
    </source>
</reference>